<proteinExistence type="predicted"/>
<accession>A0A6M8FTQ7</accession>
<dbReference type="EMBL" id="CP053697">
    <property type="protein sequence ID" value="QKE63396.1"/>
    <property type="molecule type" value="Genomic_DNA"/>
</dbReference>
<dbReference type="RefSeq" id="WP_173206884.1">
    <property type="nucleotide sequence ID" value="NZ_CP053697.2"/>
</dbReference>
<dbReference type="AlphaFoldDB" id="A0A6M8FTQ7"/>
<reference evidence="1" key="1">
    <citation type="submission" date="2020-07" db="EMBL/GenBank/DDBJ databases">
        <title>Nitrate ammonifying Pseudomonas campi sp. nov. isolated from German agricultural grassland.</title>
        <authorList>
            <person name="Timsy T."/>
            <person name="Ulrich A."/>
            <person name="Spanner T."/>
            <person name="Foesel B."/>
            <person name="Kolb S."/>
            <person name="Horn M.A."/>
            <person name="Behrendt U."/>
        </authorList>
    </citation>
    <scope>NUCLEOTIDE SEQUENCE</scope>
    <source>
        <strain evidence="1">S1-A32-2</strain>
    </source>
</reference>
<organism evidence="1 2">
    <name type="scientific">Aquipseudomonas campi</name>
    <dbReference type="NCBI Taxonomy" id="2731681"/>
    <lineage>
        <taxon>Bacteria</taxon>
        <taxon>Pseudomonadati</taxon>
        <taxon>Pseudomonadota</taxon>
        <taxon>Gammaproteobacteria</taxon>
        <taxon>Pseudomonadales</taxon>
        <taxon>Pseudomonadaceae</taxon>
        <taxon>Aquipseudomonas</taxon>
    </lineage>
</organism>
<name>A0A6M8FTQ7_9GAMM</name>
<dbReference type="Proteomes" id="UP000501379">
    <property type="component" value="Chromosome"/>
</dbReference>
<evidence type="ECO:0000313" key="2">
    <source>
        <dbReference type="Proteomes" id="UP000501379"/>
    </source>
</evidence>
<evidence type="ECO:0000313" key="1">
    <source>
        <dbReference type="EMBL" id="QKE63396.1"/>
    </source>
</evidence>
<protein>
    <submittedName>
        <fullName evidence="1">Uncharacterized protein</fullName>
    </submittedName>
</protein>
<keyword evidence="2" id="KW-1185">Reference proteome</keyword>
<sequence>MESVILEVIFNNKAEKVKLTYSEQPASVSVVFADGAKFTSTGTDIFSSFLSLRERLPGYIFQCKGAKINVHPSRMSSQMGCGLIAYELSLGFPAKKSDLVNIFTPDVVKSEVTTKEQRDFFKNWMQSLSA</sequence>
<dbReference type="KEGG" id="pcam:HNE05_08480"/>
<gene>
    <name evidence="1" type="ORF">HNE05_08480</name>
</gene>